<name>A0AAU7UGD8_9DEIO</name>
<dbReference type="Pfam" id="PF12728">
    <property type="entry name" value="HTH_17"/>
    <property type="match status" value="1"/>
</dbReference>
<dbReference type="AlphaFoldDB" id="A0AAU7UGD8"/>
<evidence type="ECO:0000313" key="2">
    <source>
        <dbReference type="EMBL" id="XBV87471.1"/>
    </source>
</evidence>
<sequence length="69" mass="7920">MSEQQQIHPDFLTVPQVARRLQLGRNTVYGLIRTRSIPSVRIGRSIRISRPVLERWLAQVDGQLVEVGQ</sequence>
<proteinExistence type="predicted"/>
<dbReference type="NCBIfam" id="TIGR01764">
    <property type="entry name" value="excise"/>
    <property type="match status" value="1"/>
</dbReference>
<geneLocation type="plasmid" evidence="2">
    <name>pDson02</name>
</geneLocation>
<accession>A0AAU7UGD8</accession>
<dbReference type="InterPro" id="IPR041657">
    <property type="entry name" value="HTH_17"/>
</dbReference>
<dbReference type="InterPro" id="IPR009061">
    <property type="entry name" value="DNA-bd_dom_put_sf"/>
</dbReference>
<evidence type="ECO:0000259" key="1">
    <source>
        <dbReference type="Pfam" id="PF12728"/>
    </source>
</evidence>
<organism evidence="2">
    <name type="scientific">Deinococcus sonorensis KR-87</name>
    <dbReference type="NCBI Taxonomy" id="694439"/>
    <lineage>
        <taxon>Bacteria</taxon>
        <taxon>Thermotogati</taxon>
        <taxon>Deinococcota</taxon>
        <taxon>Deinococci</taxon>
        <taxon>Deinococcales</taxon>
        <taxon>Deinococcaceae</taxon>
        <taxon>Deinococcus</taxon>
    </lineage>
</organism>
<feature type="domain" description="Helix-turn-helix" evidence="1">
    <location>
        <begin position="11"/>
        <end position="59"/>
    </location>
</feature>
<dbReference type="GO" id="GO:0003677">
    <property type="term" value="F:DNA binding"/>
    <property type="evidence" value="ECO:0007669"/>
    <property type="project" value="InterPro"/>
</dbReference>
<dbReference type="SUPFAM" id="SSF46955">
    <property type="entry name" value="Putative DNA-binding domain"/>
    <property type="match status" value="1"/>
</dbReference>
<protein>
    <submittedName>
        <fullName evidence="2">Helix-turn-helix domain-containing protein</fullName>
    </submittedName>
</protein>
<dbReference type="KEGG" id="dsc:ABOD76_20700"/>
<reference evidence="2" key="1">
    <citation type="submission" date="2024-06" db="EMBL/GenBank/DDBJ databases">
        <title>Draft Genome Sequence of Deinococcus sonorensis Type Strain KR-87, a Biofilm Producing Representative of the Genus Deinococcus.</title>
        <authorList>
            <person name="Boren L.S."/>
            <person name="Grosso R.A."/>
            <person name="Hugenberg-Cox A.N."/>
            <person name="Hill J.T.E."/>
            <person name="Albert C.M."/>
            <person name="Tuohy J.M."/>
        </authorList>
    </citation>
    <scope>NUCLEOTIDE SEQUENCE</scope>
    <source>
        <strain evidence="2">KR-87</strain>
        <plasmid evidence="2">pDson02</plasmid>
    </source>
</reference>
<dbReference type="RefSeq" id="WP_350245620.1">
    <property type="nucleotide sequence ID" value="NZ_CP158300.1"/>
</dbReference>
<dbReference type="EMBL" id="CP158300">
    <property type="protein sequence ID" value="XBV87471.1"/>
    <property type="molecule type" value="Genomic_DNA"/>
</dbReference>
<gene>
    <name evidence="2" type="ORF">ABOD76_20700</name>
</gene>
<keyword evidence="2" id="KW-0614">Plasmid</keyword>
<dbReference type="InterPro" id="IPR010093">
    <property type="entry name" value="SinI_DNA-bd"/>
</dbReference>